<organism evidence="2 3">
    <name type="scientific">Liparis tanakae</name>
    <name type="common">Tanaka's snailfish</name>
    <dbReference type="NCBI Taxonomy" id="230148"/>
    <lineage>
        <taxon>Eukaryota</taxon>
        <taxon>Metazoa</taxon>
        <taxon>Chordata</taxon>
        <taxon>Craniata</taxon>
        <taxon>Vertebrata</taxon>
        <taxon>Euteleostomi</taxon>
        <taxon>Actinopterygii</taxon>
        <taxon>Neopterygii</taxon>
        <taxon>Teleostei</taxon>
        <taxon>Neoteleostei</taxon>
        <taxon>Acanthomorphata</taxon>
        <taxon>Eupercaria</taxon>
        <taxon>Perciformes</taxon>
        <taxon>Cottioidei</taxon>
        <taxon>Cottales</taxon>
        <taxon>Liparidae</taxon>
        <taxon>Liparis</taxon>
    </lineage>
</organism>
<gene>
    <name evidence="2" type="ORF">EYF80_053501</name>
</gene>
<proteinExistence type="predicted"/>
<feature type="compositionally biased region" description="Acidic residues" evidence="1">
    <location>
        <begin position="1"/>
        <end position="16"/>
    </location>
</feature>
<dbReference type="AlphaFoldDB" id="A0A4Z2F643"/>
<accession>A0A4Z2F643</accession>
<feature type="compositionally biased region" description="Acidic residues" evidence="1">
    <location>
        <begin position="30"/>
        <end position="40"/>
    </location>
</feature>
<reference evidence="2 3" key="1">
    <citation type="submission" date="2019-03" db="EMBL/GenBank/DDBJ databases">
        <title>First draft genome of Liparis tanakae, snailfish: a comprehensive survey of snailfish specific genes.</title>
        <authorList>
            <person name="Kim W."/>
            <person name="Song I."/>
            <person name="Jeong J.-H."/>
            <person name="Kim D."/>
            <person name="Kim S."/>
            <person name="Ryu S."/>
            <person name="Song J.Y."/>
            <person name="Lee S.K."/>
        </authorList>
    </citation>
    <scope>NUCLEOTIDE SEQUENCE [LARGE SCALE GENOMIC DNA]</scope>
    <source>
        <tissue evidence="2">Muscle</tissue>
    </source>
</reference>
<sequence>MAGEQEEEEEEEEEEKGAEPSGGRTRVKSEEEEEEEEEEGEGHTGRRSAVSDIVFIPGPTGSSPSARAQLSAAGSSHSLLADITSREYLYSSLSTQTTGEQIAGEGDEEHGDEGSAPDADLQPQSDGLARRGAPGRQRRAVGAQLGLVPHEQSLLQERRRT</sequence>
<protein>
    <submittedName>
        <fullName evidence="2">Uncharacterized protein</fullName>
    </submittedName>
</protein>
<keyword evidence="3" id="KW-1185">Reference proteome</keyword>
<evidence type="ECO:0000256" key="1">
    <source>
        <dbReference type="SAM" id="MobiDB-lite"/>
    </source>
</evidence>
<feature type="region of interest" description="Disordered" evidence="1">
    <location>
        <begin position="92"/>
        <end position="161"/>
    </location>
</feature>
<comment type="caution">
    <text evidence="2">The sequence shown here is derived from an EMBL/GenBank/DDBJ whole genome shotgun (WGS) entry which is preliminary data.</text>
</comment>
<feature type="compositionally biased region" description="Low complexity" evidence="1">
    <location>
        <begin position="130"/>
        <end position="143"/>
    </location>
</feature>
<feature type="region of interest" description="Disordered" evidence="1">
    <location>
        <begin position="1"/>
        <end position="76"/>
    </location>
</feature>
<evidence type="ECO:0000313" key="2">
    <source>
        <dbReference type="EMBL" id="TNN36333.1"/>
    </source>
</evidence>
<name>A0A4Z2F643_9TELE</name>
<evidence type="ECO:0000313" key="3">
    <source>
        <dbReference type="Proteomes" id="UP000314294"/>
    </source>
</evidence>
<dbReference type="Proteomes" id="UP000314294">
    <property type="component" value="Unassembled WGS sequence"/>
</dbReference>
<dbReference type="EMBL" id="SRLO01001631">
    <property type="protein sequence ID" value="TNN36333.1"/>
    <property type="molecule type" value="Genomic_DNA"/>
</dbReference>